<keyword evidence="1" id="KW-0812">Transmembrane</keyword>
<protein>
    <submittedName>
        <fullName evidence="2">Uncharacterized protein</fullName>
    </submittedName>
</protein>
<sequence length="362" mass="41142">MTEGLVVLINFFTVAIALHLLAVKYVKTTGGEFKLIVRAFTWRPAGWFCTFNGQHDIRVVFAKHQTKEGEFELRGITTWAKRMAFLLQGKATSSWFVLTIGFGNSGTCVLHPKTMQTNYPFADRIVLSLDLTDGNSLSVLAMPGDWKYVRVHMVKVGSPLAEHINQAEGQAEGYAWSRVVPTHIWDTDYGNWRTTHASCLFGMGWDALKLRQWSSRNDLGCFAPVSARRNDARSLWEGMYTMEDMLSFVLYYGMIVLGEELLDLNEHLNEAWNLLRRACLFYMRGATVYTDDAAFSSARTQATSDMWRFACILEEQCPLNMLTLNLRLCVVHLPRQELQPGAHAPIFNLSATTVSFKRWSQI</sequence>
<accession>A0AAE0ENR8</accession>
<evidence type="ECO:0000256" key="1">
    <source>
        <dbReference type="SAM" id="Phobius"/>
    </source>
</evidence>
<keyword evidence="3" id="KW-1185">Reference proteome</keyword>
<dbReference type="EMBL" id="LGRX02035488">
    <property type="protein sequence ID" value="KAK3234472.1"/>
    <property type="molecule type" value="Genomic_DNA"/>
</dbReference>
<evidence type="ECO:0000313" key="3">
    <source>
        <dbReference type="Proteomes" id="UP001190700"/>
    </source>
</evidence>
<gene>
    <name evidence="2" type="ORF">CYMTET_55279</name>
</gene>
<evidence type="ECO:0000313" key="2">
    <source>
        <dbReference type="EMBL" id="KAK3234472.1"/>
    </source>
</evidence>
<dbReference type="AlphaFoldDB" id="A0AAE0ENR8"/>
<proteinExistence type="predicted"/>
<organism evidence="2 3">
    <name type="scientific">Cymbomonas tetramitiformis</name>
    <dbReference type="NCBI Taxonomy" id="36881"/>
    <lineage>
        <taxon>Eukaryota</taxon>
        <taxon>Viridiplantae</taxon>
        <taxon>Chlorophyta</taxon>
        <taxon>Pyramimonadophyceae</taxon>
        <taxon>Pyramimonadales</taxon>
        <taxon>Pyramimonadaceae</taxon>
        <taxon>Cymbomonas</taxon>
    </lineage>
</organism>
<dbReference type="Proteomes" id="UP001190700">
    <property type="component" value="Unassembled WGS sequence"/>
</dbReference>
<feature type="transmembrane region" description="Helical" evidence="1">
    <location>
        <begin position="6"/>
        <end position="26"/>
    </location>
</feature>
<name>A0AAE0ENR8_9CHLO</name>
<keyword evidence="1" id="KW-0472">Membrane</keyword>
<reference evidence="2 3" key="1">
    <citation type="journal article" date="2015" name="Genome Biol. Evol.">
        <title>Comparative Genomics of a Bacterivorous Green Alga Reveals Evolutionary Causalities and Consequences of Phago-Mixotrophic Mode of Nutrition.</title>
        <authorList>
            <person name="Burns J.A."/>
            <person name="Paasch A."/>
            <person name="Narechania A."/>
            <person name="Kim E."/>
        </authorList>
    </citation>
    <scope>NUCLEOTIDE SEQUENCE [LARGE SCALE GENOMIC DNA]</scope>
    <source>
        <strain evidence="2 3">PLY_AMNH</strain>
    </source>
</reference>
<keyword evidence="1" id="KW-1133">Transmembrane helix</keyword>
<comment type="caution">
    <text evidence="2">The sequence shown here is derived from an EMBL/GenBank/DDBJ whole genome shotgun (WGS) entry which is preliminary data.</text>
</comment>